<proteinExistence type="predicted"/>
<dbReference type="AlphaFoldDB" id="A0AAN9ZCR9"/>
<gene>
    <name evidence="1" type="ORF">R5R35_008028</name>
</gene>
<name>A0AAN9ZCR9_9ORTH</name>
<sequence>MILQYLFESHTLSMNGISVKNLLKNASSTDIFKGKDIQLTINECPSVDNNIQVFIPTLNFPTQYTDLHYKKDLSYTNKHHFPFLKKEIFINRDSLKTELLNMVSHKK</sequence>
<evidence type="ECO:0000313" key="2">
    <source>
        <dbReference type="Proteomes" id="UP001378592"/>
    </source>
</evidence>
<dbReference type="EMBL" id="JAZDUA010000068">
    <property type="protein sequence ID" value="KAK7869805.1"/>
    <property type="molecule type" value="Genomic_DNA"/>
</dbReference>
<accession>A0AAN9ZCR9</accession>
<reference evidence="1 2" key="1">
    <citation type="submission" date="2024-03" db="EMBL/GenBank/DDBJ databases">
        <title>The genome assembly and annotation of the cricket Gryllus longicercus Weissman &amp; Gray.</title>
        <authorList>
            <person name="Szrajer S."/>
            <person name="Gray D."/>
            <person name="Ylla G."/>
        </authorList>
    </citation>
    <scope>NUCLEOTIDE SEQUENCE [LARGE SCALE GENOMIC DNA]</scope>
    <source>
        <strain evidence="1">DAG 2021-001</strain>
        <tissue evidence="1">Whole body minus gut</tissue>
    </source>
</reference>
<comment type="caution">
    <text evidence="1">The sequence shown here is derived from an EMBL/GenBank/DDBJ whole genome shotgun (WGS) entry which is preliminary data.</text>
</comment>
<protein>
    <submittedName>
        <fullName evidence="1">Uncharacterized protein</fullName>
    </submittedName>
</protein>
<organism evidence="1 2">
    <name type="scientific">Gryllus longicercus</name>
    <dbReference type="NCBI Taxonomy" id="2509291"/>
    <lineage>
        <taxon>Eukaryota</taxon>
        <taxon>Metazoa</taxon>
        <taxon>Ecdysozoa</taxon>
        <taxon>Arthropoda</taxon>
        <taxon>Hexapoda</taxon>
        <taxon>Insecta</taxon>
        <taxon>Pterygota</taxon>
        <taxon>Neoptera</taxon>
        <taxon>Polyneoptera</taxon>
        <taxon>Orthoptera</taxon>
        <taxon>Ensifera</taxon>
        <taxon>Gryllidea</taxon>
        <taxon>Grylloidea</taxon>
        <taxon>Gryllidae</taxon>
        <taxon>Gryllinae</taxon>
        <taxon>Gryllus</taxon>
    </lineage>
</organism>
<dbReference type="Proteomes" id="UP001378592">
    <property type="component" value="Unassembled WGS sequence"/>
</dbReference>
<keyword evidence="2" id="KW-1185">Reference proteome</keyword>
<evidence type="ECO:0000313" key="1">
    <source>
        <dbReference type="EMBL" id="KAK7869805.1"/>
    </source>
</evidence>